<evidence type="ECO:0000256" key="3">
    <source>
        <dbReference type="ARBA" id="ARBA00022670"/>
    </source>
</evidence>
<evidence type="ECO:0000256" key="2">
    <source>
        <dbReference type="ARBA" id="ARBA00005988"/>
    </source>
</evidence>
<keyword evidence="12" id="KW-1185">Reference proteome</keyword>
<feature type="active site" description="Proton donor/acceptor" evidence="7">
    <location>
        <position position="340"/>
    </location>
</feature>
<keyword evidence="4" id="KW-0378">Hydrolase</keyword>
<evidence type="ECO:0000256" key="6">
    <source>
        <dbReference type="ARBA" id="ARBA00023049"/>
    </source>
</evidence>
<keyword evidence="5" id="KW-0862">Zinc</keyword>
<dbReference type="PRINTS" id="PR00765">
    <property type="entry name" value="CRBOXYPTASEA"/>
</dbReference>
<dbReference type="Gene3D" id="3.40.630.10">
    <property type="entry name" value="Zn peptidases"/>
    <property type="match status" value="1"/>
</dbReference>
<evidence type="ECO:0000256" key="1">
    <source>
        <dbReference type="ARBA" id="ARBA00001947"/>
    </source>
</evidence>
<feature type="chain" id="PRO_5047216575" evidence="9">
    <location>
        <begin position="29"/>
        <end position="792"/>
    </location>
</feature>
<evidence type="ECO:0000259" key="10">
    <source>
        <dbReference type="PROSITE" id="PS52035"/>
    </source>
</evidence>
<feature type="domain" description="Peptidase M14" evidence="10">
    <location>
        <begin position="72"/>
        <end position="371"/>
    </location>
</feature>
<dbReference type="GO" id="GO:0004180">
    <property type="term" value="F:carboxypeptidase activity"/>
    <property type="evidence" value="ECO:0007669"/>
    <property type="project" value="UniProtKB-KW"/>
</dbReference>
<evidence type="ECO:0000256" key="9">
    <source>
        <dbReference type="SAM" id="SignalP"/>
    </source>
</evidence>
<dbReference type="SMART" id="SM00631">
    <property type="entry name" value="Zn_pept"/>
    <property type="match status" value="1"/>
</dbReference>
<dbReference type="InterPro" id="IPR000834">
    <property type="entry name" value="Peptidase_M14"/>
</dbReference>
<dbReference type="PANTHER" id="PTHR11705">
    <property type="entry name" value="PROTEASE FAMILY M14 CARBOXYPEPTIDASE A,B"/>
    <property type="match status" value="1"/>
</dbReference>
<evidence type="ECO:0000256" key="5">
    <source>
        <dbReference type="ARBA" id="ARBA00022833"/>
    </source>
</evidence>
<sequence>MPEHRLPAGAAGVLAAALVLGTVAPAAAAPSTAVPPQVPTAAHQDDDGLPYPRQTPLPEPEVDDADASIDRGAMPFHEIAPTINDLMAGSDLVSAEVVGSSTEGRDIYLVTVTAPETAAESAQQDRWRDMVKYDAAAAADDAALAAGYKVPIWFNGNIHGNEWEGTDATLTYIEDLLADVAAEDPAATELVEDHRLYFTVTNNPDGRVAGNRATALNLDPNRDFVTNTTPETSIIRDLAADLQPAFFVDLHGYTRILQVEPTGPPQGENYEHDLLMPHAYAAALQIEQDVVAADIEGNPLTDDGGIRIPYRDTPSGWDGWPPIFTAQYVAFQGAIAYTVELPLGRTSDTEESARRTTVNTEVGVEVIDSTADYVSDNAEELLGNQIEIFRRGAAGEPLRTIPPFPDADDYPGPDQWAEEWDEADAATGTTFPRAYVIPRGEEQVSETDAARLVDHLLAHGVEVTAATERFTLEGVTYPAGSYVVDMHQPLRGLANVLLADGSDISDRVPSMYDISAWSLGRLWGATVEAVGSTQDPAPDVATTPVTEAAGTASVPRGRGFLRLDVDGVAEVAALNDLLDRGVAVTAVEGGDVVLRPQNHEVAAAVAAEHGVTFTKSNGGALKGGRELTELQVGYTSSASYAGEDLLTLLELGFDDPVLVTEENLADGSVDLDDVDVLWLGDSLDLDDADVAVQLADYVADGKGFVGTAAAGTSLAEDLDVLTADVVSGPFRANGIVAVDTVDGGLLDGTARDAAFVYRPSWFTGLGAEVTVEQTYADDPLIAGHWLPNRDGS</sequence>
<comment type="cofactor">
    <cofactor evidence="1">
        <name>Zn(2+)</name>
        <dbReference type="ChEBI" id="CHEBI:29105"/>
    </cofactor>
</comment>
<feature type="compositionally biased region" description="Low complexity" evidence="8">
    <location>
        <begin position="29"/>
        <end position="42"/>
    </location>
</feature>
<dbReference type="Pfam" id="PF00246">
    <property type="entry name" value="Peptidase_M14"/>
    <property type="match status" value="1"/>
</dbReference>
<dbReference type="PANTHER" id="PTHR11705:SF143">
    <property type="entry name" value="SLL0236 PROTEIN"/>
    <property type="match status" value="1"/>
</dbReference>
<name>A0ABT5U211_9MICO</name>
<proteinExistence type="inferred from homology"/>
<keyword evidence="9" id="KW-0732">Signal</keyword>
<feature type="non-terminal residue" evidence="11">
    <location>
        <position position="792"/>
    </location>
</feature>
<dbReference type="Proteomes" id="UP001165561">
    <property type="component" value="Unassembled WGS sequence"/>
</dbReference>
<dbReference type="EMBL" id="JARACI010001058">
    <property type="protein sequence ID" value="MDD9207176.1"/>
    <property type="molecule type" value="Genomic_DNA"/>
</dbReference>
<accession>A0ABT5U211</accession>
<dbReference type="SUPFAM" id="SSF53187">
    <property type="entry name" value="Zn-dependent exopeptidases"/>
    <property type="match status" value="1"/>
</dbReference>
<reference evidence="11" key="1">
    <citation type="submission" date="2023-02" db="EMBL/GenBank/DDBJ databases">
        <title>Georgenia sp.10Sc9-8, isolated from a soil sample collected from the Taklamakan desert.</title>
        <authorList>
            <person name="Liu S."/>
        </authorList>
    </citation>
    <scope>NUCLEOTIDE SEQUENCE</scope>
    <source>
        <strain evidence="11">10Sc9-8</strain>
    </source>
</reference>
<feature type="region of interest" description="Disordered" evidence="8">
    <location>
        <begin position="29"/>
        <end position="67"/>
    </location>
</feature>
<evidence type="ECO:0000256" key="8">
    <source>
        <dbReference type="SAM" id="MobiDB-lite"/>
    </source>
</evidence>
<organism evidence="11 12">
    <name type="scientific">Georgenia halotolerans</name>
    <dbReference type="NCBI Taxonomy" id="3028317"/>
    <lineage>
        <taxon>Bacteria</taxon>
        <taxon>Bacillati</taxon>
        <taxon>Actinomycetota</taxon>
        <taxon>Actinomycetes</taxon>
        <taxon>Micrococcales</taxon>
        <taxon>Bogoriellaceae</taxon>
        <taxon>Georgenia</taxon>
    </lineage>
</organism>
<protein>
    <submittedName>
        <fullName evidence="11">M14 family zinc carboxypeptidase</fullName>
    </submittedName>
</protein>
<evidence type="ECO:0000256" key="7">
    <source>
        <dbReference type="PROSITE-ProRule" id="PRU01379"/>
    </source>
</evidence>
<keyword evidence="6" id="KW-0482">Metalloprotease</keyword>
<feature type="signal peptide" evidence="9">
    <location>
        <begin position="1"/>
        <end position="28"/>
    </location>
</feature>
<comment type="caution">
    <text evidence="11">The sequence shown here is derived from an EMBL/GenBank/DDBJ whole genome shotgun (WGS) entry which is preliminary data.</text>
</comment>
<keyword evidence="11" id="KW-0121">Carboxypeptidase</keyword>
<comment type="similarity">
    <text evidence="2 7">Belongs to the peptidase M14 family.</text>
</comment>
<keyword evidence="3" id="KW-0645">Protease</keyword>
<evidence type="ECO:0000313" key="12">
    <source>
        <dbReference type="Proteomes" id="UP001165561"/>
    </source>
</evidence>
<evidence type="ECO:0000256" key="4">
    <source>
        <dbReference type="ARBA" id="ARBA00022801"/>
    </source>
</evidence>
<gene>
    <name evidence="11" type="ORF">PU560_11975</name>
</gene>
<evidence type="ECO:0000313" key="11">
    <source>
        <dbReference type="EMBL" id="MDD9207176.1"/>
    </source>
</evidence>
<dbReference type="PROSITE" id="PS52035">
    <property type="entry name" value="PEPTIDASE_M14"/>
    <property type="match status" value="1"/>
</dbReference>